<dbReference type="AlphaFoldDB" id="A0A7J3Z598"/>
<comment type="caution">
    <text evidence="1">The sequence shown here is derived from an EMBL/GenBank/DDBJ whole genome shotgun (WGS) entry which is preliminary data.</text>
</comment>
<reference evidence="1" key="1">
    <citation type="journal article" date="2020" name="mSystems">
        <title>Genome- and Community-Level Interaction Insights into Carbon Utilization and Element Cycling Functions of Hydrothermarchaeota in Hydrothermal Sediment.</title>
        <authorList>
            <person name="Zhou Z."/>
            <person name="Liu Y."/>
            <person name="Xu W."/>
            <person name="Pan J."/>
            <person name="Luo Z.H."/>
            <person name="Li M."/>
        </authorList>
    </citation>
    <scope>NUCLEOTIDE SEQUENCE [LARGE SCALE GENOMIC DNA]</scope>
    <source>
        <strain evidence="1">SpSt-1105</strain>
    </source>
</reference>
<gene>
    <name evidence="1" type="ORF">ENM66_01190</name>
</gene>
<evidence type="ECO:0000313" key="1">
    <source>
        <dbReference type="EMBL" id="HHQ49956.1"/>
    </source>
</evidence>
<proteinExistence type="predicted"/>
<dbReference type="EMBL" id="DRYQ01000015">
    <property type="protein sequence ID" value="HHQ49956.1"/>
    <property type="molecule type" value="Genomic_DNA"/>
</dbReference>
<dbReference type="InterPro" id="IPR019202">
    <property type="entry name" value="DUF2067"/>
</dbReference>
<name>A0A7J3Z598_9CREN</name>
<accession>A0A7J3Z598</accession>
<protein>
    <submittedName>
        <fullName evidence="1">DUF2067 domain-containing protein</fullName>
    </submittedName>
</protein>
<dbReference type="Pfam" id="PF09840">
    <property type="entry name" value="DUF2067"/>
    <property type="match status" value="1"/>
</dbReference>
<sequence length="203" mass="23083">MEGVFVERSFTYSCPSKNFCVELLEKLDEELALEAELYAELKQDKIVFRVFGLEPSVEATITKIKNYIVHFTKIRTLSPKQGLTAEQLAKFVHKAIPLDVLAEVLKRRGVTGVVIRRNTIYADTDLETVQAYAQLVAKVIDKTANLKYSHNLKKAIIAAIVLYNISIPEAIETLRECNVLNESEELAVPWQSALDCYEERIQY</sequence>
<organism evidence="1">
    <name type="scientific">Ignisphaera aggregans</name>
    <dbReference type="NCBI Taxonomy" id="334771"/>
    <lineage>
        <taxon>Archaea</taxon>
        <taxon>Thermoproteota</taxon>
        <taxon>Thermoprotei</taxon>
        <taxon>Desulfurococcales</taxon>
        <taxon>Desulfurococcaceae</taxon>
        <taxon>Ignisphaera</taxon>
    </lineage>
</organism>